<organism evidence="13 14">
    <name type="scientific">Rugosimonospora acidiphila</name>
    <dbReference type="NCBI Taxonomy" id="556531"/>
    <lineage>
        <taxon>Bacteria</taxon>
        <taxon>Bacillati</taxon>
        <taxon>Actinomycetota</taxon>
        <taxon>Actinomycetes</taxon>
        <taxon>Micromonosporales</taxon>
        <taxon>Micromonosporaceae</taxon>
        <taxon>Rugosimonospora</taxon>
    </lineage>
</organism>
<keyword evidence="3 11" id="KW-0812">Transmembrane</keyword>
<feature type="transmembrane region" description="Helical" evidence="11">
    <location>
        <begin position="75"/>
        <end position="103"/>
    </location>
</feature>
<evidence type="ECO:0000256" key="1">
    <source>
        <dbReference type="ARBA" id="ARBA00022475"/>
    </source>
</evidence>
<feature type="transmembrane region" description="Helical" evidence="11">
    <location>
        <begin position="154"/>
        <end position="178"/>
    </location>
</feature>
<evidence type="ECO:0000256" key="3">
    <source>
        <dbReference type="ARBA" id="ARBA00022692"/>
    </source>
</evidence>
<reference evidence="14" key="1">
    <citation type="journal article" date="2019" name="Int. J. Syst. Evol. Microbiol.">
        <title>The Global Catalogue of Microorganisms (GCM) 10K type strain sequencing project: providing services to taxonomists for standard genome sequencing and annotation.</title>
        <authorList>
            <consortium name="The Broad Institute Genomics Platform"/>
            <consortium name="The Broad Institute Genome Sequencing Center for Infectious Disease"/>
            <person name="Wu L."/>
            <person name="Ma J."/>
        </authorList>
    </citation>
    <scope>NUCLEOTIDE SEQUENCE [LARGE SCALE GENOMIC DNA]</scope>
    <source>
        <strain evidence="14">JCM 18304</strain>
    </source>
</reference>
<keyword evidence="5 10" id="KW-0378">Hydrolase</keyword>
<evidence type="ECO:0000313" key="13">
    <source>
        <dbReference type="EMBL" id="GAA5195747.1"/>
    </source>
</evidence>
<comment type="cofactor">
    <cofactor evidence="10">
        <name>Zn(2+)</name>
        <dbReference type="ChEBI" id="CHEBI:29105"/>
    </cofactor>
    <text evidence="10">Binds 1 zinc ion per subunit.</text>
</comment>
<protein>
    <submittedName>
        <fullName evidence="13">Zinc metalloprotease HtpX</fullName>
    </submittedName>
</protein>
<feature type="domain" description="Peptidase M48" evidence="12">
    <location>
        <begin position="205"/>
        <end position="390"/>
    </location>
</feature>
<name>A0ABP9SHA8_9ACTN</name>
<keyword evidence="6 10" id="KW-0862">Zinc</keyword>
<sequence>MTVSGQPASPIAGPPGVAVPAPAHRPAPAARPRWRPFSQRPAGYRTAGWWLVAGITRDWRGTVAALIAAWFNLPLAILLGATVAVVAGLAGAVGGAVVASEYLQRIPVFGEVLSHLAVRSGGGIGALAGLFVGALGGGVGGLVLPWLFDYLDDPFVTGVLLLLNVVFGIVIGLLYTLYGIAFEPWRLKLSGARVMSRREARLLLPILHECAQRLGLPNVPRLLIDDSQDVNALAYTRHIVLRQGLLTVFEYDREAIAGVLSHELTHWHNADGVARLLVRGVALPLYLAYAGATWLLRVFENPIIRFAALTVGWPVLLAVRYFVVPMQMASSRAAEYRADQGAVRAGHLTGIRYVLEERKGTFDGSRNGWDEAICASHPPLEHRLERLEARGVDYPLAPGEVEA</sequence>
<evidence type="ECO:0000259" key="12">
    <source>
        <dbReference type="Pfam" id="PF01435"/>
    </source>
</evidence>
<keyword evidence="2 10" id="KW-0645">Protease</keyword>
<evidence type="ECO:0000256" key="5">
    <source>
        <dbReference type="ARBA" id="ARBA00022801"/>
    </source>
</evidence>
<proteinExistence type="inferred from homology"/>
<evidence type="ECO:0000256" key="11">
    <source>
        <dbReference type="SAM" id="Phobius"/>
    </source>
</evidence>
<dbReference type="RefSeq" id="WP_345635787.1">
    <property type="nucleotide sequence ID" value="NZ_BAABJQ010000024.1"/>
</dbReference>
<keyword evidence="1" id="KW-1003">Cell membrane</keyword>
<evidence type="ECO:0000256" key="9">
    <source>
        <dbReference type="ARBA" id="ARBA00023136"/>
    </source>
</evidence>
<dbReference type="Gene3D" id="3.30.2010.10">
    <property type="entry name" value="Metalloproteases ('zincins'), catalytic domain"/>
    <property type="match status" value="1"/>
</dbReference>
<keyword evidence="9 11" id="KW-0472">Membrane</keyword>
<evidence type="ECO:0000256" key="4">
    <source>
        <dbReference type="ARBA" id="ARBA00022723"/>
    </source>
</evidence>
<dbReference type="EMBL" id="BAABJQ010000024">
    <property type="protein sequence ID" value="GAA5195747.1"/>
    <property type="molecule type" value="Genomic_DNA"/>
</dbReference>
<comment type="caution">
    <text evidence="13">The sequence shown here is derived from an EMBL/GenBank/DDBJ whole genome shotgun (WGS) entry which is preliminary data.</text>
</comment>
<feature type="transmembrane region" description="Helical" evidence="11">
    <location>
        <begin position="276"/>
        <end position="296"/>
    </location>
</feature>
<evidence type="ECO:0000256" key="6">
    <source>
        <dbReference type="ARBA" id="ARBA00022833"/>
    </source>
</evidence>
<dbReference type="Proteomes" id="UP001501570">
    <property type="component" value="Unassembled WGS sequence"/>
</dbReference>
<evidence type="ECO:0000313" key="14">
    <source>
        <dbReference type="Proteomes" id="UP001501570"/>
    </source>
</evidence>
<accession>A0ABP9SHA8</accession>
<evidence type="ECO:0000256" key="7">
    <source>
        <dbReference type="ARBA" id="ARBA00022989"/>
    </source>
</evidence>
<dbReference type="PANTHER" id="PTHR43221">
    <property type="entry name" value="PROTEASE HTPX"/>
    <property type="match status" value="1"/>
</dbReference>
<comment type="similarity">
    <text evidence="10">Belongs to the peptidase M48 family.</text>
</comment>
<keyword evidence="8 10" id="KW-0482">Metalloprotease</keyword>
<evidence type="ECO:0000256" key="2">
    <source>
        <dbReference type="ARBA" id="ARBA00022670"/>
    </source>
</evidence>
<keyword evidence="4" id="KW-0479">Metal-binding</keyword>
<dbReference type="PANTHER" id="PTHR43221:SF2">
    <property type="entry name" value="PROTEASE HTPX HOMOLOG"/>
    <property type="match status" value="1"/>
</dbReference>
<keyword evidence="7 11" id="KW-1133">Transmembrane helix</keyword>
<keyword evidence="14" id="KW-1185">Reference proteome</keyword>
<dbReference type="Pfam" id="PF01435">
    <property type="entry name" value="Peptidase_M48"/>
    <property type="match status" value="1"/>
</dbReference>
<dbReference type="GO" id="GO:0008237">
    <property type="term" value="F:metallopeptidase activity"/>
    <property type="evidence" value="ECO:0007669"/>
    <property type="project" value="UniProtKB-KW"/>
</dbReference>
<dbReference type="InterPro" id="IPR001915">
    <property type="entry name" value="Peptidase_M48"/>
</dbReference>
<evidence type="ECO:0000256" key="8">
    <source>
        <dbReference type="ARBA" id="ARBA00023049"/>
    </source>
</evidence>
<dbReference type="InterPro" id="IPR050083">
    <property type="entry name" value="HtpX_protease"/>
</dbReference>
<gene>
    <name evidence="13" type="ORF">GCM10023322_63100</name>
</gene>
<feature type="transmembrane region" description="Helical" evidence="11">
    <location>
        <begin position="124"/>
        <end position="148"/>
    </location>
</feature>
<feature type="transmembrane region" description="Helical" evidence="11">
    <location>
        <begin position="302"/>
        <end position="323"/>
    </location>
</feature>
<evidence type="ECO:0000256" key="10">
    <source>
        <dbReference type="RuleBase" id="RU003983"/>
    </source>
</evidence>